<dbReference type="GeneID" id="29057076"/>
<organism evidence="1 2">
    <name type="scientific">Erwinia phage vB_EamM_Asesino</name>
    <dbReference type="NCBI Taxonomy" id="1883370"/>
    <lineage>
        <taxon>Viruses</taxon>
        <taxon>Duplodnaviria</taxon>
        <taxon>Heunggongvirae</taxon>
        <taxon>Uroviricota</taxon>
        <taxon>Caudoviricetes</taxon>
        <taxon>Chimalliviridae</taxon>
        <taxon>Erskinevirus</taxon>
        <taxon>Erskinevirus asesino</taxon>
    </lineage>
</organism>
<evidence type="ECO:0000313" key="1">
    <source>
        <dbReference type="EMBL" id="ANZ48139.1"/>
    </source>
</evidence>
<dbReference type="RefSeq" id="YP_009290744.1">
    <property type="nucleotide sequence ID" value="NC_031107.2"/>
</dbReference>
<sequence length="111" mass="12660">MWISAIHKDLPKLKVGGQSITGDAQPCPQADEVGIIRFDRMDDGLFAVIDDNDNEYMLFHEKVDTSDIKEGVYLASWQDKETQQWMWAVAHKVGPTAFTIDQKHHVEPEPH</sequence>
<proteinExistence type="predicted"/>
<dbReference type="Proteomes" id="UP000202181">
    <property type="component" value="Segment"/>
</dbReference>
<evidence type="ECO:0000313" key="2">
    <source>
        <dbReference type="Proteomes" id="UP000202181"/>
    </source>
</evidence>
<dbReference type="OrthoDB" id="18329at10239"/>
<keyword evidence="2" id="KW-1185">Reference proteome</keyword>
<accession>A0A1B2IA34</accession>
<dbReference type="KEGG" id="vg:29057076"/>
<gene>
    <name evidence="1" type="ORF">ASESINO_126</name>
</gene>
<protein>
    <submittedName>
        <fullName evidence="1">Uncharacterized protein</fullName>
    </submittedName>
</protein>
<dbReference type="EMBL" id="KX397364">
    <property type="protein sequence ID" value="ANZ48139.1"/>
    <property type="molecule type" value="Genomic_DNA"/>
</dbReference>
<reference evidence="1" key="1">
    <citation type="submission" date="2016-06" db="EMBL/GenBank/DDBJ databases">
        <authorList>
            <person name="Berg J.A."/>
            <person name="Hyde J.R."/>
            <person name="Breakwell D.P."/>
            <person name="Hope S."/>
            <person name="Grose J.H."/>
        </authorList>
    </citation>
    <scope>NUCLEOTIDE SEQUENCE [LARGE SCALE GENOMIC DNA]</scope>
</reference>
<name>A0A1B2IA34_9CAUD</name>